<feature type="coiled-coil region" evidence="1">
    <location>
        <begin position="261"/>
        <end position="292"/>
    </location>
</feature>
<protein>
    <submittedName>
        <fullName evidence="3">Uncharacterized protein</fullName>
    </submittedName>
</protein>
<feature type="compositionally biased region" description="Polar residues" evidence="2">
    <location>
        <begin position="116"/>
        <end position="125"/>
    </location>
</feature>
<feature type="compositionally biased region" description="Basic and acidic residues" evidence="2">
    <location>
        <begin position="68"/>
        <end position="78"/>
    </location>
</feature>
<dbReference type="PANTHER" id="PTHR35692:SF1">
    <property type="entry name" value="F26F24.11"/>
    <property type="match status" value="1"/>
</dbReference>
<reference evidence="3 4" key="1">
    <citation type="journal article" date="2023" name="Hortic Res">
        <title>Pangenome of water caltrop reveals structural variations and asymmetric subgenome divergence after allopolyploidization.</title>
        <authorList>
            <person name="Zhang X."/>
            <person name="Chen Y."/>
            <person name="Wang L."/>
            <person name="Yuan Y."/>
            <person name="Fang M."/>
            <person name="Shi L."/>
            <person name="Lu R."/>
            <person name="Comes H.P."/>
            <person name="Ma Y."/>
            <person name="Chen Y."/>
            <person name="Huang G."/>
            <person name="Zhou Y."/>
            <person name="Zheng Z."/>
            <person name="Qiu Y."/>
        </authorList>
    </citation>
    <scope>NUCLEOTIDE SEQUENCE [LARGE SCALE GENOMIC DNA]</scope>
    <source>
        <tissue evidence="3">Roots</tissue>
    </source>
</reference>
<evidence type="ECO:0000256" key="2">
    <source>
        <dbReference type="SAM" id="MobiDB-lite"/>
    </source>
</evidence>
<name>A0AAN7JZX9_9MYRT</name>
<feature type="compositionally biased region" description="Basic and acidic residues" evidence="2">
    <location>
        <begin position="146"/>
        <end position="155"/>
    </location>
</feature>
<evidence type="ECO:0000313" key="4">
    <source>
        <dbReference type="Proteomes" id="UP001345219"/>
    </source>
</evidence>
<comment type="caution">
    <text evidence="3">The sequence shown here is derived from an EMBL/GenBank/DDBJ whole genome shotgun (WGS) entry which is preliminary data.</text>
</comment>
<feature type="region of interest" description="Disordered" evidence="2">
    <location>
        <begin position="293"/>
        <end position="314"/>
    </location>
</feature>
<keyword evidence="4" id="KW-1185">Reference proteome</keyword>
<accession>A0AAN7JZX9</accession>
<dbReference type="EMBL" id="JAXIOK010000012">
    <property type="protein sequence ID" value="KAK4758593.1"/>
    <property type="molecule type" value="Genomic_DNA"/>
</dbReference>
<sequence>MADFSSDTDDSAVEELISQTRDLCVLEQLAAINCSGFSDSPLPADLDSRFRKLKSFPVTKPLYSSSDDPGRRRPEQFRPDAMQPMAIHRNGAELEEEKNGTSPAFGDGKGRLKQMGLSSISSPLESLNWDHIDEEKTDLNGTGDSGKVDIEKETSDSFQTPSDSSKSCMGDDIFSPPELNMEEKSHSKSKSKSKLRSVSSSLGSFKSWMNSPSPLKKIGCFWRSHKKDSPKRKTKGNRVEGTSFDWSQHDDILSDLGILSKKEQEKLLKKAMKEEEKINQEAEKIVMMAKQASARMTMHRMEDEESDDGISKYI</sequence>
<dbReference type="Proteomes" id="UP001345219">
    <property type="component" value="Chromosome 15"/>
</dbReference>
<dbReference type="AlphaFoldDB" id="A0AAN7JZX9"/>
<evidence type="ECO:0000256" key="1">
    <source>
        <dbReference type="SAM" id="Coils"/>
    </source>
</evidence>
<proteinExistence type="predicted"/>
<dbReference type="PANTHER" id="PTHR35692">
    <property type="entry name" value="F26F24.11"/>
    <property type="match status" value="1"/>
</dbReference>
<feature type="compositionally biased region" description="Basic and acidic residues" evidence="2">
    <location>
        <begin position="128"/>
        <end position="138"/>
    </location>
</feature>
<gene>
    <name evidence="3" type="ORF">SAY87_019894</name>
</gene>
<organism evidence="3 4">
    <name type="scientific">Trapa incisa</name>
    <dbReference type="NCBI Taxonomy" id="236973"/>
    <lineage>
        <taxon>Eukaryota</taxon>
        <taxon>Viridiplantae</taxon>
        <taxon>Streptophyta</taxon>
        <taxon>Embryophyta</taxon>
        <taxon>Tracheophyta</taxon>
        <taxon>Spermatophyta</taxon>
        <taxon>Magnoliopsida</taxon>
        <taxon>eudicotyledons</taxon>
        <taxon>Gunneridae</taxon>
        <taxon>Pentapetalae</taxon>
        <taxon>rosids</taxon>
        <taxon>malvids</taxon>
        <taxon>Myrtales</taxon>
        <taxon>Lythraceae</taxon>
        <taxon>Trapa</taxon>
    </lineage>
</organism>
<keyword evidence="1" id="KW-0175">Coiled coil</keyword>
<evidence type="ECO:0000313" key="3">
    <source>
        <dbReference type="EMBL" id="KAK4758593.1"/>
    </source>
</evidence>
<feature type="compositionally biased region" description="Polar residues" evidence="2">
    <location>
        <begin position="156"/>
        <end position="167"/>
    </location>
</feature>
<feature type="region of interest" description="Disordered" evidence="2">
    <location>
        <begin position="59"/>
        <end position="196"/>
    </location>
</feature>